<evidence type="ECO:0000313" key="3">
    <source>
        <dbReference type="EMBL" id="KZZ92243.1"/>
    </source>
</evidence>
<name>A0A162IEF7_9EURO</name>
<dbReference type="EMBL" id="AZGZ01000011">
    <property type="protein sequence ID" value="KZZ92243.1"/>
    <property type="molecule type" value="Genomic_DNA"/>
</dbReference>
<dbReference type="InterPro" id="IPR002889">
    <property type="entry name" value="WSC_carb-bd"/>
</dbReference>
<feature type="domain" description="WSC" evidence="2">
    <location>
        <begin position="19"/>
        <end position="108"/>
    </location>
</feature>
<protein>
    <submittedName>
        <fullName evidence="3">Carbohydrate-binding WSC</fullName>
    </submittedName>
</protein>
<proteinExistence type="predicted"/>
<dbReference type="PROSITE" id="PS51212">
    <property type="entry name" value="WSC"/>
    <property type="match status" value="1"/>
</dbReference>
<feature type="signal peptide" evidence="1">
    <location>
        <begin position="1"/>
        <end position="17"/>
    </location>
</feature>
<keyword evidence="4" id="KW-1185">Reference proteome</keyword>
<dbReference type="AlphaFoldDB" id="A0A162IEF7"/>
<dbReference type="OrthoDB" id="2019572at2759"/>
<dbReference type="Proteomes" id="UP000242877">
    <property type="component" value="Unassembled WGS sequence"/>
</dbReference>
<dbReference type="Pfam" id="PF01822">
    <property type="entry name" value="WSC"/>
    <property type="match status" value="1"/>
</dbReference>
<feature type="chain" id="PRO_5007835369" evidence="1">
    <location>
        <begin position="18"/>
        <end position="119"/>
    </location>
</feature>
<evidence type="ECO:0000313" key="4">
    <source>
        <dbReference type="Proteomes" id="UP000242877"/>
    </source>
</evidence>
<gene>
    <name evidence="3" type="ORF">AAP_02898</name>
</gene>
<organism evidence="3 4">
    <name type="scientific">Ascosphaera apis ARSEF 7405</name>
    <dbReference type="NCBI Taxonomy" id="392613"/>
    <lineage>
        <taxon>Eukaryota</taxon>
        <taxon>Fungi</taxon>
        <taxon>Dikarya</taxon>
        <taxon>Ascomycota</taxon>
        <taxon>Pezizomycotina</taxon>
        <taxon>Eurotiomycetes</taxon>
        <taxon>Eurotiomycetidae</taxon>
        <taxon>Onygenales</taxon>
        <taxon>Ascosphaeraceae</taxon>
        <taxon>Ascosphaera</taxon>
    </lineage>
</organism>
<evidence type="ECO:0000256" key="1">
    <source>
        <dbReference type="SAM" id="SignalP"/>
    </source>
</evidence>
<keyword evidence="1" id="KW-0732">Signal</keyword>
<comment type="caution">
    <text evidence="3">The sequence shown here is derived from an EMBL/GenBank/DDBJ whole genome shotgun (WGS) entry which is preliminary data.</text>
</comment>
<accession>A0A162IEF7</accession>
<reference evidence="3 4" key="1">
    <citation type="journal article" date="2016" name="Genome Biol. Evol.">
        <title>Divergent and convergent evolution of fungal pathogenicity.</title>
        <authorList>
            <person name="Shang Y."/>
            <person name="Xiao G."/>
            <person name="Zheng P."/>
            <person name="Cen K."/>
            <person name="Zhan S."/>
            <person name="Wang C."/>
        </authorList>
    </citation>
    <scope>NUCLEOTIDE SEQUENCE [LARGE SCALE GENOMIC DNA]</scope>
    <source>
        <strain evidence="3 4">ARSEF 7405</strain>
    </source>
</reference>
<dbReference type="SMART" id="SM00321">
    <property type="entry name" value="WSC"/>
    <property type="match status" value="1"/>
</dbReference>
<evidence type="ECO:0000259" key="2">
    <source>
        <dbReference type="PROSITE" id="PS51212"/>
    </source>
</evidence>
<sequence length="119" mass="12838">MNLIALITLFYAAISAAKWSKPLGCAKSMESVTGPLTSLHQGVQTCMSQCDEIASTKFIAIKNASECYCTNVLPKANADPKECNMACPEFHPMDLCGGKDTYSLYATENAVLNIPNHES</sequence>
<dbReference type="VEuPathDB" id="FungiDB:AAP_02898"/>